<evidence type="ECO:0000313" key="1">
    <source>
        <dbReference type="EMBL" id="KAG2172228.1"/>
    </source>
</evidence>
<dbReference type="GO" id="GO:0005525">
    <property type="term" value="F:GTP binding"/>
    <property type="evidence" value="ECO:0007669"/>
    <property type="project" value="InterPro"/>
</dbReference>
<dbReference type="OrthoDB" id="207081at2759"/>
<proteinExistence type="predicted"/>
<reference evidence="1" key="1">
    <citation type="submission" date="2020-12" db="EMBL/GenBank/DDBJ databases">
        <title>Metabolic potential, ecology and presence of endohyphal bacteria is reflected in genomic diversity of Mucoromycotina.</title>
        <authorList>
            <person name="Muszewska A."/>
            <person name="Okrasinska A."/>
            <person name="Steczkiewicz K."/>
            <person name="Drgas O."/>
            <person name="Orlowska M."/>
            <person name="Perlinska-Lenart U."/>
            <person name="Aleksandrzak-Piekarczyk T."/>
            <person name="Szatraj K."/>
            <person name="Zielenkiewicz U."/>
            <person name="Pilsyk S."/>
            <person name="Malc E."/>
            <person name="Mieczkowski P."/>
            <person name="Kruszewska J.S."/>
            <person name="Biernat P."/>
            <person name="Pawlowska J."/>
        </authorList>
    </citation>
    <scope>NUCLEOTIDE SEQUENCE</scope>
    <source>
        <strain evidence="1">WA0000067209</strain>
    </source>
</reference>
<keyword evidence="2" id="KW-1185">Reference proteome</keyword>
<dbReference type="InterPro" id="IPR040385">
    <property type="entry name" value="RABL6"/>
</dbReference>
<dbReference type="GO" id="GO:0005634">
    <property type="term" value="C:nucleus"/>
    <property type="evidence" value="ECO:0007669"/>
    <property type="project" value="TreeGrafter"/>
</dbReference>
<comment type="caution">
    <text evidence="1">The sequence shown here is derived from an EMBL/GenBank/DDBJ whole genome shotgun (WGS) entry which is preliminary data.</text>
</comment>
<organism evidence="1 2">
    <name type="scientific">Mortierella isabellina</name>
    <name type="common">Filamentous fungus</name>
    <name type="synonym">Umbelopsis isabellina</name>
    <dbReference type="NCBI Taxonomy" id="91625"/>
    <lineage>
        <taxon>Eukaryota</taxon>
        <taxon>Fungi</taxon>
        <taxon>Fungi incertae sedis</taxon>
        <taxon>Mucoromycota</taxon>
        <taxon>Mucoromycotina</taxon>
        <taxon>Umbelopsidomycetes</taxon>
        <taxon>Umbelopsidales</taxon>
        <taxon>Umbelopsidaceae</taxon>
        <taxon>Umbelopsis</taxon>
    </lineage>
</organism>
<name>A0A8H7PE46_MORIS</name>
<dbReference type="Proteomes" id="UP000654370">
    <property type="component" value="Unassembled WGS sequence"/>
</dbReference>
<sequence length="153" mass="18112">MYELYQLLFGLLTFHLSRSNERKVTLDEVHSTLFDINQERIKEKEATKPNLIRYIECSMQTGNGLRYIYNYLGIPFIQLQIETMRQQLENKAIEAVDLLDELDQNEQVPEQFQRLRGQDNFSERKYQNNSDAFLFNDNLLSCIYIISGHSKAH</sequence>
<protein>
    <submittedName>
        <fullName evidence="1">Uncharacterized protein</fullName>
    </submittedName>
</protein>
<gene>
    <name evidence="1" type="ORF">INT43_004769</name>
</gene>
<dbReference type="GO" id="GO:0005829">
    <property type="term" value="C:cytosol"/>
    <property type="evidence" value="ECO:0007669"/>
    <property type="project" value="TreeGrafter"/>
</dbReference>
<evidence type="ECO:0000313" key="2">
    <source>
        <dbReference type="Proteomes" id="UP000654370"/>
    </source>
</evidence>
<dbReference type="PANTHER" id="PTHR14932">
    <property type="entry name" value="RAS GTPASE-RELATED"/>
    <property type="match status" value="1"/>
</dbReference>
<dbReference type="AlphaFoldDB" id="A0A8H7PE46"/>
<accession>A0A8H7PE46</accession>
<dbReference type="EMBL" id="JAEPQZ010000017">
    <property type="protein sequence ID" value="KAG2172228.1"/>
    <property type="molecule type" value="Genomic_DNA"/>
</dbReference>
<dbReference type="PANTHER" id="PTHR14932:SF1">
    <property type="entry name" value="RAB-LIKE PROTEIN 6"/>
    <property type="match status" value="1"/>
</dbReference>